<name>A0AAW0GZC0_MYOGA</name>
<dbReference type="SUPFAM" id="SSF48366">
    <property type="entry name" value="Ras GEF"/>
    <property type="match status" value="1"/>
</dbReference>
<sequence>MAFLSAYPAHTTMEQVLDVLFRRAICTLLDTWTSLFPGDFQTTRGMSALESVKRYLIVNSPYSDALIKVHELIMRLLSETSERAIKTKPGRCLTL</sequence>
<evidence type="ECO:0000313" key="1">
    <source>
        <dbReference type="EMBL" id="KAK7795135.1"/>
    </source>
</evidence>
<organism evidence="1 2">
    <name type="scientific">Myodes glareolus</name>
    <name type="common">Bank vole</name>
    <name type="synonym">Clethrionomys glareolus</name>
    <dbReference type="NCBI Taxonomy" id="447135"/>
    <lineage>
        <taxon>Eukaryota</taxon>
        <taxon>Metazoa</taxon>
        <taxon>Chordata</taxon>
        <taxon>Craniata</taxon>
        <taxon>Vertebrata</taxon>
        <taxon>Euteleostomi</taxon>
        <taxon>Mammalia</taxon>
        <taxon>Eutheria</taxon>
        <taxon>Euarchontoglires</taxon>
        <taxon>Glires</taxon>
        <taxon>Rodentia</taxon>
        <taxon>Myomorpha</taxon>
        <taxon>Muroidea</taxon>
        <taxon>Cricetidae</taxon>
        <taxon>Arvicolinae</taxon>
        <taxon>Myodes</taxon>
    </lineage>
</organism>
<dbReference type="InterPro" id="IPR023578">
    <property type="entry name" value="Ras_GEF_dom_sf"/>
</dbReference>
<comment type="caution">
    <text evidence="1">The sequence shown here is derived from an EMBL/GenBank/DDBJ whole genome shotgun (WGS) entry which is preliminary data.</text>
</comment>
<reference evidence="1 2" key="1">
    <citation type="journal article" date="2023" name="bioRxiv">
        <title>Conserved and derived expression patterns and positive selection on dental genes reveal complex evolutionary context of ever-growing rodent molars.</title>
        <authorList>
            <person name="Calamari Z.T."/>
            <person name="Song A."/>
            <person name="Cohen E."/>
            <person name="Akter M."/>
            <person name="Roy R.D."/>
            <person name="Hallikas O."/>
            <person name="Christensen M.M."/>
            <person name="Li P."/>
            <person name="Marangoni P."/>
            <person name="Jernvall J."/>
            <person name="Klein O.D."/>
        </authorList>
    </citation>
    <scope>NUCLEOTIDE SEQUENCE [LARGE SCALE GENOMIC DNA]</scope>
    <source>
        <strain evidence="1">V071</strain>
    </source>
</reference>
<accession>A0AAW0GZC0</accession>
<dbReference type="EMBL" id="JBBHLL010003262">
    <property type="protein sequence ID" value="KAK7795135.1"/>
    <property type="molecule type" value="Genomic_DNA"/>
</dbReference>
<dbReference type="Proteomes" id="UP001488838">
    <property type="component" value="Unassembled WGS sequence"/>
</dbReference>
<dbReference type="PANTHER" id="PTHR46793:SF3">
    <property type="entry name" value="RIKEN CDNA 4930596D02 GENE"/>
    <property type="match status" value="1"/>
</dbReference>
<evidence type="ECO:0000313" key="2">
    <source>
        <dbReference type="Proteomes" id="UP001488838"/>
    </source>
</evidence>
<protein>
    <submittedName>
        <fullName evidence="1">Uncharacterized protein</fullName>
    </submittedName>
</protein>
<gene>
    <name evidence="1" type="ORF">U0070_022506</name>
</gene>
<dbReference type="PANTHER" id="PTHR46793">
    <property type="entry name" value="1700018F24RIK PROTEIN-RELATED-RELATED"/>
    <property type="match status" value="1"/>
</dbReference>
<keyword evidence="2" id="KW-1185">Reference proteome</keyword>
<dbReference type="AlphaFoldDB" id="A0AAW0GZC0"/>
<proteinExistence type="predicted"/>